<evidence type="ECO:0000313" key="4">
    <source>
        <dbReference type="Proteomes" id="UP000260925"/>
    </source>
</evidence>
<reference evidence="3 4" key="1">
    <citation type="journal article" date="2018" name="Nat. Biotechnol.">
        <title>A standardized bacterial taxonomy based on genome phylogeny substantially revises the tree of life.</title>
        <authorList>
            <person name="Parks D.H."/>
            <person name="Chuvochina M."/>
            <person name="Waite D.W."/>
            <person name="Rinke C."/>
            <person name="Skarshewski A."/>
            <person name="Chaumeil P.A."/>
            <person name="Hugenholtz P."/>
        </authorList>
    </citation>
    <scope>NUCLEOTIDE SEQUENCE [LARGE SCALE GENOMIC DNA]</scope>
    <source>
        <strain evidence="3">UBA9851</strain>
    </source>
</reference>
<organism evidence="3 4">
    <name type="scientific">Corynebacterium variabile</name>
    <dbReference type="NCBI Taxonomy" id="1727"/>
    <lineage>
        <taxon>Bacteria</taxon>
        <taxon>Bacillati</taxon>
        <taxon>Actinomycetota</taxon>
        <taxon>Actinomycetes</taxon>
        <taxon>Mycobacteriales</taxon>
        <taxon>Corynebacteriaceae</taxon>
        <taxon>Corynebacterium</taxon>
    </lineage>
</organism>
<keyword evidence="2" id="KW-0812">Transmembrane</keyword>
<feature type="transmembrane region" description="Helical" evidence="2">
    <location>
        <begin position="127"/>
        <end position="160"/>
    </location>
</feature>
<feature type="region of interest" description="Disordered" evidence="1">
    <location>
        <begin position="1"/>
        <end position="21"/>
    </location>
</feature>
<accession>A0A3B9QWC8</accession>
<feature type="compositionally biased region" description="Polar residues" evidence="1">
    <location>
        <begin position="1"/>
        <end position="11"/>
    </location>
</feature>
<feature type="transmembrane region" description="Helical" evidence="2">
    <location>
        <begin position="307"/>
        <end position="325"/>
    </location>
</feature>
<feature type="compositionally biased region" description="Basic and acidic residues" evidence="1">
    <location>
        <begin position="596"/>
        <end position="608"/>
    </location>
</feature>
<comment type="caution">
    <text evidence="3">The sequence shown here is derived from an EMBL/GenBank/DDBJ whole genome shotgun (WGS) entry which is preliminary data.</text>
</comment>
<feature type="transmembrane region" description="Helical" evidence="2">
    <location>
        <begin position="260"/>
        <end position="279"/>
    </location>
</feature>
<name>A0A3B9QWC8_9CORY</name>
<evidence type="ECO:0000256" key="2">
    <source>
        <dbReference type="SAM" id="Phobius"/>
    </source>
</evidence>
<protein>
    <submittedName>
        <fullName evidence="3">Uncharacterized protein</fullName>
    </submittedName>
</protein>
<keyword evidence="2" id="KW-0472">Membrane</keyword>
<feature type="transmembrane region" description="Helical" evidence="2">
    <location>
        <begin position="29"/>
        <end position="48"/>
    </location>
</feature>
<dbReference type="AlphaFoldDB" id="A0A3B9QWC8"/>
<feature type="transmembrane region" description="Helical" evidence="2">
    <location>
        <begin position="69"/>
        <end position="89"/>
    </location>
</feature>
<proteinExistence type="predicted"/>
<gene>
    <name evidence="3" type="ORF">DCL06_09245</name>
</gene>
<feature type="region of interest" description="Disordered" evidence="1">
    <location>
        <begin position="577"/>
        <end position="618"/>
    </location>
</feature>
<sequence length="618" mass="67017">MNGESASSTSTTHEDRGEGSGHPLPRWPWIPWMPLALSVLAAVLLWIIDPPMRDLQAALARESAHRAGVGVSYWFDWFGGVSPGSYSLIVPTLTSWVGSLFLLCLCTVIISALAYPVSRNATHPTLLTWAVALSAVLNMFSGRVTFATGAAIAMLAVWAFQRKRPVTGALLLVVSGLASALVPAFVGMVLLPFFLVRRYRNARMWWAIGGAALGVALPYLLFGAPGQQPYPVTSFLWYLVVGIGAVLAMDSPVATNHAPARWIAPLGIVVATVLFIIPTGVGSNLGRFFLFILPCVVLFFSLKSPKVLALLLSPALVYGLFYALYDQVSVTDGENPETLYAPLTSQLDELADDGRIENHRVELVDTDTHAGAYLLTDSAPLARGWENQSDMRYNSVFFDKDALHAAPYQDWLTDNAVAYVAVADKPILQQRPEAELINEGLPYLNRVWGNDDWTLYEVDEPTPIVPSPLRLLETTPSEMTVEVPEDAVVEEHLIRIRPNRYLTATLVPGSAPATASASASASATASSGTTTTSPTTDADPVTACLVPTEDEDWTTVRFDEPGRYILTGQFSVSSILEPLSPSCEDEDAGETGQPGHSERSERFERSELTEPTEPAARD</sequence>
<evidence type="ECO:0000256" key="1">
    <source>
        <dbReference type="SAM" id="MobiDB-lite"/>
    </source>
</evidence>
<feature type="region of interest" description="Disordered" evidence="1">
    <location>
        <begin position="517"/>
        <end position="542"/>
    </location>
</feature>
<feature type="transmembrane region" description="Helical" evidence="2">
    <location>
        <begin position="230"/>
        <end position="248"/>
    </location>
</feature>
<keyword evidence="2" id="KW-1133">Transmembrane helix</keyword>
<dbReference type="Proteomes" id="UP000260925">
    <property type="component" value="Unassembled WGS sequence"/>
</dbReference>
<evidence type="ECO:0000313" key="3">
    <source>
        <dbReference type="EMBL" id="HAF72984.1"/>
    </source>
</evidence>
<feature type="transmembrane region" description="Helical" evidence="2">
    <location>
        <begin position="285"/>
        <end position="302"/>
    </location>
</feature>
<feature type="transmembrane region" description="Helical" evidence="2">
    <location>
        <begin position="95"/>
        <end position="115"/>
    </location>
</feature>
<feature type="transmembrane region" description="Helical" evidence="2">
    <location>
        <begin position="205"/>
        <end position="224"/>
    </location>
</feature>
<feature type="transmembrane region" description="Helical" evidence="2">
    <location>
        <begin position="166"/>
        <end position="193"/>
    </location>
</feature>
<dbReference type="EMBL" id="DMDD01000221">
    <property type="protein sequence ID" value="HAF72984.1"/>
    <property type="molecule type" value="Genomic_DNA"/>
</dbReference>